<gene>
    <name evidence="8" type="primary">atpH</name>
    <name evidence="9" type="ORF">SAMN02745910_02237</name>
</gene>
<evidence type="ECO:0000256" key="8">
    <source>
        <dbReference type="HAMAP-Rule" id="MF_01416"/>
    </source>
</evidence>
<comment type="caution">
    <text evidence="9">The sequence shown here is derived from an EMBL/GenBank/DDBJ whole genome shotgun (WGS) entry which is preliminary data.</text>
</comment>
<keyword evidence="5 8" id="KW-0472">Membrane</keyword>
<protein>
    <recommendedName>
        <fullName evidence="8">ATP synthase subunit delta</fullName>
    </recommendedName>
    <alternativeName>
        <fullName evidence="8">ATP synthase F(1) sector subunit delta</fullName>
    </alternativeName>
    <alternativeName>
        <fullName evidence="8">F-type ATPase subunit delta</fullName>
        <shortName evidence="8">F-ATPase subunit delta</shortName>
    </alternativeName>
</protein>
<accession>A0A1I5ZU22</accession>
<dbReference type="EMBL" id="FOXX01000005">
    <property type="protein sequence ID" value="SFQ59922.1"/>
    <property type="molecule type" value="Genomic_DNA"/>
</dbReference>
<evidence type="ECO:0000313" key="10">
    <source>
        <dbReference type="Proteomes" id="UP000182762"/>
    </source>
</evidence>
<dbReference type="InterPro" id="IPR020781">
    <property type="entry name" value="ATPase_OSCP/d_CS"/>
</dbReference>
<reference evidence="9 10" key="1">
    <citation type="submission" date="2016-10" db="EMBL/GenBank/DDBJ databases">
        <authorList>
            <person name="Varghese N."/>
            <person name="Submissions S."/>
        </authorList>
    </citation>
    <scope>NUCLEOTIDE SEQUENCE [LARGE SCALE GENOMIC DNA]</scope>
    <source>
        <strain evidence="9 10">DSM 13796</strain>
    </source>
</reference>
<name>A0A1I5ZU22_9BACI</name>
<dbReference type="PRINTS" id="PR00125">
    <property type="entry name" value="ATPASEDELTA"/>
</dbReference>
<keyword evidence="6 8" id="KW-0139">CF(1)</keyword>
<dbReference type="PROSITE" id="PS00389">
    <property type="entry name" value="ATPASE_DELTA"/>
    <property type="match status" value="1"/>
</dbReference>
<comment type="subcellular location">
    <subcellularLocation>
        <location evidence="8">Cell membrane</location>
        <topology evidence="8">Peripheral membrane protein</topology>
    </subcellularLocation>
    <subcellularLocation>
        <location evidence="1">Membrane</location>
    </subcellularLocation>
</comment>
<keyword evidence="10" id="KW-1185">Reference proteome</keyword>
<keyword evidence="7 8" id="KW-0066">ATP synthesis</keyword>
<evidence type="ECO:0000256" key="6">
    <source>
        <dbReference type="ARBA" id="ARBA00023196"/>
    </source>
</evidence>
<dbReference type="NCBIfam" id="TIGR01145">
    <property type="entry name" value="ATP_synt_delta"/>
    <property type="match status" value="1"/>
</dbReference>
<organism evidence="9 10">
    <name type="scientific">Priestia endophytica DSM 13796</name>
    <dbReference type="NCBI Taxonomy" id="1121089"/>
    <lineage>
        <taxon>Bacteria</taxon>
        <taxon>Bacillati</taxon>
        <taxon>Bacillota</taxon>
        <taxon>Bacilli</taxon>
        <taxon>Bacillales</taxon>
        <taxon>Bacillaceae</taxon>
        <taxon>Priestia</taxon>
    </lineage>
</organism>
<evidence type="ECO:0000256" key="1">
    <source>
        <dbReference type="ARBA" id="ARBA00004370"/>
    </source>
</evidence>
<dbReference type="Gene3D" id="1.10.520.20">
    <property type="entry name" value="N-terminal domain of the delta subunit of the F1F0-ATP synthase"/>
    <property type="match status" value="1"/>
</dbReference>
<keyword evidence="8" id="KW-1003">Cell membrane</keyword>
<dbReference type="InterPro" id="IPR000711">
    <property type="entry name" value="ATPase_OSCP/dsu"/>
</dbReference>
<comment type="function">
    <text evidence="8">F(1)F(0) ATP synthase produces ATP from ADP in the presence of a proton or sodium gradient. F-type ATPases consist of two structural domains, F(1) containing the extramembraneous catalytic core and F(0) containing the membrane proton channel, linked together by a central stalk and a peripheral stalk. During catalysis, ATP synthesis in the catalytic domain of F(1) is coupled via a rotary mechanism of the central stalk subunits to proton translocation.</text>
</comment>
<sequence length="180" mass="20378">MSNGVVARRYGVALFQLAKEQHILDEASKQLEIIKNVFDENPQFLEILTHPKIDRQKKKALMEETFSTCLPPVQHALLLLLDRHRIAIVTEVIDHFLALYDEEKSVAKALVYSAKALSEDEKSSLSNTFSKKVNKKSLHIENIVDPSLIGGVKLRIGNRIYDGSVKGRLDRVRSTLTKRS</sequence>
<dbReference type="PANTHER" id="PTHR11910">
    <property type="entry name" value="ATP SYNTHASE DELTA CHAIN"/>
    <property type="match status" value="1"/>
</dbReference>
<evidence type="ECO:0000256" key="5">
    <source>
        <dbReference type="ARBA" id="ARBA00023136"/>
    </source>
</evidence>
<dbReference type="RefSeq" id="WP_061804792.1">
    <property type="nucleotide sequence ID" value="NZ_FOXX01000005.1"/>
</dbReference>
<dbReference type="NCBIfam" id="NF004403">
    <property type="entry name" value="PRK05758.2-4"/>
    <property type="match status" value="1"/>
</dbReference>
<dbReference type="InterPro" id="IPR026015">
    <property type="entry name" value="ATP_synth_OSCP/delta_N_sf"/>
</dbReference>
<dbReference type="Pfam" id="PF00213">
    <property type="entry name" value="OSCP"/>
    <property type="match status" value="1"/>
</dbReference>
<dbReference type="HAMAP" id="MF_01416">
    <property type="entry name" value="ATP_synth_delta_bact"/>
    <property type="match status" value="1"/>
</dbReference>
<comment type="function">
    <text evidence="8">This protein is part of the stalk that links CF(0) to CF(1). It either transmits conformational changes from CF(0) to CF(1) or is implicated in proton conduction.</text>
</comment>
<comment type="similarity">
    <text evidence="8">Belongs to the ATPase delta chain family.</text>
</comment>
<evidence type="ECO:0000256" key="4">
    <source>
        <dbReference type="ARBA" id="ARBA00023065"/>
    </source>
</evidence>
<dbReference type="SUPFAM" id="SSF47928">
    <property type="entry name" value="N-terminal domain of the delta subunit of the F1F0-ATP synthase"/>
    <property type="match status" value="1"/>
</dbReference>
<evidence type="ECO:0000256" key="3">
    <source>
        <dbReference type="ARBA" id="ARBA00022781"/>
    </source>
</evidence>
<evidence type="ECO:0000256" key="2">
    <source>
        <dbReference type="ARBA" id="ARBA00022448"/>
    </source>
</evidence>
<evidence type="ECO:0000313" key="9">
    <source>
        <dbReference type="EMBL" id="SFQ59922.1"/>
    </source>
</evidence>
<proteinExistence type="inferred from homology"/>
<keyword evidence="4 8" id="KW-0406">Ion transport</keyword>
<evidence type="ECO:0000256" key="7">
    <source>
        <dbReference type="ARBA" id="ARBA00023310"/>
    </source>
</evidence>
<dbReference type="GeneID" id="93710895"/>
<dbReference type="Proteomes" id="UP000182762">
    <property type="component" value="Unassembled WGS sequence"/>
</dbReference>
<keyword evidence="3 8" id="KW-0375">Hydrogen ion transport</keyword>
<keyword evidence="2 8" id="KW-0813">Transport</keyword>